<proteinExistence type="predicted"/>
<evidence type="ECO:0000313" key="2">
    <source>
        <dbReference type="EMBL" id="QCD34845.1"/>
    </source>
</evidence>
<dbReference type="RefSeq" id="WP_136409736.1">
    <property type="nucleotide sequence ID" value="NZ_CP039393.1"/>
</dbReference>
<dbReference type="InterPro" id="IPR035965">
    <property type="entry name" value="PAS-like_dom_sf"/>
</dbReference>
<evidence type="ECO:0000313" key="3">
    <source>
        <dbReference type="Proteomes" id="UP000297031"/>
    </source>
</evidence>
<dbReference type="OrthoDB" id="1012192at2"/>
<dbReference type="SUPFAM" id="SSF55785">
    <property type="entry name" value="PYP-like sensor domain (PAS domain)"/>
    <property type="match status" value="1"/>
</dbReference>
<sequence>MENSEKILPDWAKAMNCAVTVCDADCNIIYMNDKARATFASHGDLIGRNLMDCHNERSVAIIKELLATGGVNCYTIDKKGVKKMIYQTAWRDNGSVAGLVEISMEIPEEMPHYIR</sequence>
<accession>A0A4P7VMC2</accession>
<feature type="domain" description="PAS" evidence="1">
    <location>
        <begin position="17"/>
        <end position="71"/>
    </location>
</feature>
<dbReference type="Gene3D" id="3.30.450.20">
    <property type="entry name" value="PAS domain"/>
    <property type="match status" value="1"/>
</dbReference>
<organism evidence="2 3">
    <name type="scientific">Muribaculum gordoncarteri</name>
    <dbReference type="NCBI Taxonomy" id="2530390"/>
    <lineage>
        <taxon>Bacteria</taxon>
        <taxon>Pseudomonadati</taxon>
        <taxon>Bacteroidota</taxon>
        <taxon>Bacteroidia</taxon>
        <taxon>Bacteroidales</taxon>
        <taxon>Muribaculaceae</taxon>
        <taxon>Muribaculum</taxon>
    </lineage>
</organism>
<protein>
    <submittedName>
        <fullName evidence="2">PAS sensor protein</fullName>
    </submittedName>
</protein>
<dbReference type="Proteomes" id="UP000297031">
    <property type="component" value="Chromosome"/>
</dbReference>
<dbReference type="CDD" id="cd00130">
    <property type="entry name" value="PAS"/>
    <property type="match status" value="1"/>
</dbReference>
<keyword evidence="3" id="KW-1185">Reference proteome</keyword>
<evidence type="ECO:0000259" key="1">
    <source>
        <dbReference type="Pfam" id="PF13426"/>
    </source>
</evidence>
<dbReference type="AlphaFoldDB" id="A0A4P7VMC2"/>
<dbReference type="EMBL" id="CP039393">
    <property type="protein sequence ID" value="QCD34845.1"/>
    <property type="molecule type" value="Genomic_DNA"/>
</dbReference>
<reference evidence="2 3" key="1">
    <citation type="submission" date="2019-02" db="EMBL/GenBank/DDBJ databases">
        <title>Isolation and identification of novel species under the genus Muribaculum.</title>
        <authorList>
            <person name="Miyake S."/>
            <person name="Ding Y."/>
            <person name="Low A."/>
            <person name="Soh M."/>
            <person name="Seedorf H."/>
        </authorList>
    </citation>
    <scope>NUCLEOTIDE SEQUENCE [LARGE SCALE GENOMIC DNA]</scope>
    <source>
        <strain evidence="2 3">TLL-A4</strain>
    </source>
</reference>
<dbReference type="InterPro" id="IPR000014">
    <property type="entry name" value="PAS"/>
</dbReference>
<name>A0A4P7VMC2_9BACT</name>
<gene>
    <name evidence="2" type="ORF">E7746_02595</name>
</gene>
<dbReference type="KEGG" id="mgod:E7746_02595"/>
<dbReference type="Pfam" id="PF13426">
    <property type="entry name" value="PAS_9"/>
    <property type="match status" value="1"/>
</dbReference>